<feature type="compositionally biased region" description="Basic and acidic residues" evidence="1">
    <location>
        <begin position="109"/>
        <end position="139"/>
    </location>
</feature>
<evidence type="ECO:0008006" key="5">
    <source>
        <dbReference type="Google" id="ProtNLM"/>
    </source>
</evidence>
<reference evidence="3" key="1">
    <citation type="submission" date="2019-11" db="EMBL/GenBank/DDBJ databases">
        <title>Description of Pedobacter sp. LMG 31464T.</title>
        <authorList>
            <person name="Carlier A."/>
            <person name="Qi S."/>
            <person name="Vandamme P."/>
        </authorList>
    </citation>
    <scope>NUCLEOTIDE SEQUENCE</scope>
    <source>
        <strain evidence="3">LMG 31464</strain>
    </source>
</reference>
<evidence type="ECO:0000256" key="2">
    <source>
        <dbReference type="SAM" id="SignalP"/>
    </source>
</evidence>
<dbReference type="AlphaFoldDB" id="A0A923DZJ0"/>
<gene>
    <name evidence="3" type="ORF">GM921_04710</name>
</gene>
<accession>A0A923DZJ0</accession>
<feature type="region of interest" description="Disordered" evidence="1">
    <location>
        <begin position="109"/>
        <end position="151"/>
    </location>
</feature>
<sequence length="151" mass="17230">MRKLILSIAIVVIGFTAAHAQDSTRVRKAPRAAKFTAEQRAEMASKNMQQKLALTDDQKQKVYQVELDRVKKNDEWRKQDENAMKGKMDERKAFLKASKEKMDAILTADQKKNLAASRDEMRGKMKDRKWPKGLRRGDKTPPPLPAPPANN</sequence>
<evidence type="ECO:0000313" key="4">
    <source>
        <dbReference type="Proteomes" id="UP000601055"/>
    </source>
</evidence>
<keyword evidence="2" id="KW-0732">Signal</keyword>
<name>A0A923DZJ0_9SPHI</name>
<keyword evidence="4" id="KW-1185">Reference proteome</keyword>
<protein>
    <recommendedName>
        <fullName evidence="5">LTXXQ motif family protein</fullName>
    </recommendedName>
</protein>
<feature type="chain" id="PRO_5037962433" description="LTXXQ motif family protein" evidence="2">
    <location>
        <begin position="21"/>
        <end position="151"/>
    </location>
</feature>
<dbReference type="Proteomes" id="UP000601055">
    <property type="component" value="Unassembled WGS sequence"/>
</dbReference>
<proteinExistence type="predicted"/>
<feature type="signal peptide" evidence="2">
    <location>
        <begin position="1"/>
        <end position="20"/>
    </location>
</feature>
<evidence type="ECO:0000313" key="3">
    <source>
        <dbReference type="EMBL" id="MBB2144772.1"/>
    </source>
</evidence>
<feature type="compositionally biased region" description="Pro residues" evidence="1">
    <location>
        <begin position="140"/>
        <end position="151"/>
    </location>
</feature>
<organism evidence="3 4">
    <name type="scientific">Pedobacter planticolens</name>
    <dbReference type="NCBI Taxonomy" id="2679964"/>
    <lineage>
        <taxon>Bacteria</taxon>
        <taxon>Pseudomonadati</taxon>
        <taxon>Bacteroidota</taxon>
        <taxon>Sphingobacteriia</taxon>
        <taxon>Sphingobacteriales</taxon>
        <taxon>Sphingobacteriaceae</taxon>
        <taxon>Pedobacter</taxon>
    </lineage>
</organism>
<evidence type="ECO:0000256" key="1">
    <source>
        <dbReference type="SAM" id="MobiDB-lite"/>
    </source>
</evidence>
<dbReference type="EMBL" id="WNXD01000001">
    <property type="protein sequence ID" value="MBB2144772.1"/>
    <property type="molecule type" value="Genomic_DNA"/>
</dbReference>
<comment type="caution">
    <text evidence="3">The sequence shown here is derived from an EMBL/GenBank/DDBJ whole genome shotgun (WGS) entry which is preliminary data.</text>
</comment>
<dbReference type="RefSeq" id="WP_182921449.1">
    <property type="nucleotide sequence ID" value="NZ_WNXD01000001.1"/>
</dbReference>